<evidence type="ECO:0000256" key="1">
    <source>
        <dbReference type="SAM" id="MobiDB-lite"/>
    </source>
</evidence>
<feature type="signal peptide" evidence="2">
    <location>
        <begin position="1"/>
        <end position="18"/>
    </location>
</feature>
<protein>
    <submittedName>
        <fullName evidence="3">Uncharacterized protein</fullName>
    </submittedName>
</protein>
<feature type="compositionally biased region" description="Basic and acidic residues" evidence="1">
    <location>
        <begin position="63"/>
        <end position="84"/>
    </location>
</feature>
<reference evidence="3 4" key="1">
    <citation type="submission" date="2024-02" db="EMBL/GenBank/DDBJ databases">
        <authorList>
            <person name="Daric V."/>
            <person name="Darras S."/>
        </authorList>
    </citation>
    <scope>NUCLEOTIDE SEQUENCE [LARGE SCALE GENOMIC DNA]</scope>
</reference>
<organism evidence="3 4">
    <name type="scientific">Clavelina lepadiformis</name>
    <name type="common">Light-bulb sea squirt</name>
    <name type="synonym">Ascidia lepadiformis</name>
    <dbReference type="NCBI Taxonomy" id="159417"/>
    <lineage>
        <taxon>Eukaryota</taxon>
        <taxon>Metazoa</taxon>
        <taxon>Chordata</taxon>
        <taxon>Tunicata</taxon>
        <taxon>Ascidiacea</taxon>
        <taxon>Aplousobranchia</taxon>
        <taxon>Clavelinidae</taxon>
        <taxon>Clavelina</taxon>
    </lineage>
</organism>
<proteinExistence type="predicted"/>
<dbReference type="Proteomes" id="UP001642483">
    <property type="component" value="Unassembled WGS sequence"/>
</dbReference>
<dbReference type="EMBL" id="CAWYQH010000013">
    <property type="protein sequence ID" value="CAK8674897.1"/>
    <property type="molecule type" value="Genomic_DNA"/>
</dbReference>
<feature type="region of interest" description="Disordered" evidence="1">
    <location>
        <begin position="41"/>
        <end position="84"/>
    </location>
</feature>
<evidence type="ECO:0000313" key="3">
    <source>
        <dbReference type="EMBL" id="CAK8674897.1"/>
    </source>
</evidence>
<name>A0ABP0F9C3_CLALP</name>
<comment type="caution">
    <text evidence="3">The sequence shown here is derived from an EMBL/GenBank/DDBJ whole genome shotgun (WGS) entry which is preliminary data.</text>
</comment>
<keyword evidence="4" id="KW-1185">Reference proteome</keyword>
<sequence length="307" mass="34336">MHEMLLLLVLTIASGAFCQTSEDERSCLGNTVHNYFYGPEGQTINPNHNPVVSQQGKPGKVGPRGDRGFRGQKGTKGEPGQRDNTFRELERMQSELRALKERLETIFAPSSSCDHIQNKESSGTYLISPEPSKVQPFFVFCNFTAAETETVIEHDTMEEVAVPKCKARKCYRRKISYNVDMDQIVALINRSSHCRQYIKYRCRASLIFSGNNEDYASWVSRDGTQMHYWGGATSQRNDYCACGETGNCVDPSKKCNCDRNTAPETSDEGYLTDKDALPVTGLFFGDTDASDEFGWHTLGPLICTGRS</sequence>
<keyword evidence="2" id="KW-0732">Signal</keyword>
<evidence type="ECO:0000313" key="4">
    <source>
        <dbReference type="Proteomes" id="UP001642483"/>
    </source>
</evidence>
<accession>A0ABP0F9C3</accession>
<evidence type="ECO:0000256" key="2">
    <source>
        <dbReference type="SAM" id="SignalP"/>
    </source>
</evidence>
<feature type="compositionally biased region" description="Polar residues" evidence="1">
    <location>
        <begin position="42"/>
        <end position="56"/>
    </location>
</feature>
<dbReference type="Gene3D" id="2.60.120.1000">
    <property type="match status" value="1"/>
</dbReference>
<feature type="chain" id="PRO_5046412946" evidence="2">
    <location>
        <begin position="19"/>
        <end position="307"/>
    </location>
</feature>
<gene>
    <name evidence="3" type="ORF">CVLEPA_LOCUS4549</name>
</gene>